<dbReference type="AlphaFoldDB" id="A0A8S1AYK8"/>
<gene>
    <name evidence="1" type="ORF">APLA_LOCUS13190</name>
</gene>
<name>A0A8S1AYK8_ARCPL</name>
<dbReference type="EMBL" id="CADEBD010000348">
    <property type="protein sequence ID" value="CAB3250646.1"/>
    <property type="molecule type" value="Genomic_DNA"/>
</dbReference>
<protein>
    <submittedName>
        <fullName evidence="1">Uncharacterized protein</fullName>
    </submittedName>
</protein>
<dbReference type="OrthoDB" id="7382669at2759"/>
<evidence type="ECO:0000313" key="1">
    <source>
        <dbReference type="EMBL" id="CAB3250646.1"/>
    </source>
</evidence>
<reference evidence="1 2" key="1">
    <citation type="submission" date="2020-04" db="EMBL/GenBank/DDBJ databases">
        <authorList>
            <person name="Wallbank WR R."/>
            <person name="Pardo Diaz C."/>
            <person name="Kozak K."/>
            <person name="Martin S."/>
            <person name="Jiggins C."/>
            <person name="Moest M."/>
            <person name="Warren A I."/>
            <person name="Byers J.R.P. K."/>
            <person name="Montejo-Kovacevich G."/>
            <person name="Yen C E."/>
        </authorList>
    </citation>
    <scope>NUCLEOTIDE SEQUENCE [LARGE SCALE GENOMIC DNA]</scope>
</reference>
<accession>A0A8S1AYK8</accession>
<proteinExistence type="predicted"/>
<sequence>MTCSRTPAGNANNPEKLRDYGILLALLEALPYLDTEFNKLRDDRFELNSRQFIRQNNAYRCRGTLPPLEQTPLGTK</sequence>
<dbReference type="Proteomes" id="UP000494256">
    <property type="component" value="Unassembled WGS sequence"/>
</dbReference>
<comment type="caution">
    <text evidence="1">The sequence shown here is derived from an EMBL/GenBank/DDBJ whole genome shotgun (WGS) entry which is preliminary data.</text>
</comment>
<evidence type="ECO:0000313" key="2">
    <source>
        <dbReference type="Proteomes" id="UP000494256"/>
    </source>
</evidence>
<organism evidence="1 2">
    <name type="scientific">Arctia plantaginis</name>
    <name type="common">Wood tiger moth</name>
    <name type="synonym">Phalaena plantaginis</name>
    <dbReference type="NCBI Taxonomy" id="874455"/>
    <lineage>
        <taxon>Eukaryota</taxon>
        <taxon>Metazoa</taxon>
        <taxon>Ecdysozoa</taxon>
        <taxon>Arthropoda</taxon>
        <taxon>Hexapoda</taxon>
        <taxon>Insecta</taxon>
        <taxon>Pterygota</taxon>
        <taxon>Neoptera</taxon>
        <taxon>Endopterygota</taxon>
        <taxon>Lepidoptera</taxon>
        <taxon>Glossata</taxon>
        <taxon>Ditrysia</taxon>
        <taxon>Noctuoidea</taxon>
        <taxon>Erebidae</taxon>
        <taxon>Arctiinae</taxon>
        <taxon>Arctia</taxon>
    </lineage>
</organism>